<dbReference type="EMBL" id="KN817543">
    <property type="protein sequence ID" value="KJA23428.1"/>
    <property type="molecule type" value="Genomic_DNA"/>
</dbReference>
<gene>
    <name evidence="2" type="ORF">HYPSUDRAFT_201445</name>
</gene>
<evidence type="ECO:0000256" key="1">
    <source>
        <dbReference type="SAM" id="MobiDB-lite"/>
    </source>
</evidence>
<evidence type="ECO:0000313" key="2">
    <source>
        <dbReference type="EMBL" id="KJA23428.1"/>
    </source>
</evidence>
<feature type="region of interest" description="Disordered" evidence="1">
    <location>
        <begin position="201"/>
        <end position="256"/>
    </location>
</feature>
<protein>
    <submittedName>
        <fullName evidence="2">Uncharacterized protein</fullName>
    </submittedName>
</protein>
<feature type="region of interest" description="Disordered" evidence="1">
    <location>
        <begin position="127"/>
        <end position="149"/>
    </location>
</feature>
<proteinExistence type="predicted"/>
<keyword evidence="3" id="KW-1185">Reference proteome</keyword>
<sequence>MDEGYDLDDMNDKGAFNHSRLQIVKASDLVEPTGWFLGREYYVVTKGLAVGVFHDLLVFMTLLPVCTAHTKKNRSEVQHSVDPFPLFPPWNTCKTWQQAVKMWDTAYQTPGAICILRKDAKNATATTAAKASTARPNISAPAQHHLSDSSLPLPFATSTSTLPVSNRRSVVVISDSDSDGDSISNNGSNFEAKAFPDARRHVSDSLPLPPAASTSTLSLSKRRSAIVISDSDSDDDGVSTSNSSDSEVRSASPKPI</sequence>
<reference evidence="3" key="1">
    <citation type="submission" date="2014-04" db="EMBL/GenBank/DDBJ databases">
        <title>Evolutionary Origins and Diversification of the Mycorrhizal Mutualists.</title>
        <authorList>
            <consortium name="DOE Joint Genome Institute"/>
            <consortium name="Mycorrhizal Genomics Consortium"/>
            <person name="Kohler A."/>
            <person name="Kuo A."/>
            <person name="Nagy L.G."/>
            <person name="Floudas D."/>
            <person name="Copeland A."/>
            <person name="Barry K.W."/>
            <person name="Cichocki N."/>
            <person name="Veneault-Fourrey C."/>
            <person name="LaButti K."/>
            <person name="Lindquist E.A."/>
            <person name="Lipzen A."/>
            <person name="Lundell T."/>
            <person name="Morin E."/>
            <person name="Murat C."/>
            <person name="Riley R."/>
            <person name="Ohm R."/>
            <person name="Sun H."/>
            <person name="Tunlid A."/>
            <person name="Henrissat B."/>
            <person name="Grigoriev I.V."/>
            <person name="Hibbett D.S."/>
            <person name="Martin F."/>
        </authorList>
    </citation>
    <scope>NUCLEOTIDE SEQUENCE [LARGE SCALE GENOMIC DNA]</scope>
    <source>
        <strain evidence="3">FD-334 SS-4</strain>
    </source>
</reference>
<dbReference type="AlphaFoldDB" id="A0A0D2MIE2"/>
<accession>A0A0D2MIE2</accession>
<dbReference type="Proteomes" id="UP000054270">
    <property type="component" value="Unassembled WGS sequence"/>
</dbReference>
<name>A0A0D2MIE2_HYPSF</name>
<evidence type="ECO:0000313" key="3">
    <source>
        <dbReference type="Proteomes" id="UP000054270"/>
    </source>
</evidence>
<organism evidence="2 3">
    <name type="scientific">Hypholoma sublateritium (strain FD-334 SS-4)</name>
    <dbReference type="NCBI Taxonomy" id="945553"/>
    <lineage>
        <taxon>Eukaryota</taxon>
        <taxon>Fungi</taxon>
        <taxon>Dikarya</taxon>
        <taxon>Basidiomycota</taxon>
        <taxon>Agaricomycotina</taxon>
        <taxon>Agaricomycetes</taxon>
        <taxon>Agaricomycetidae</taxon>
        <taxon>Agaricales</taxon>
        <taxon>Agaricineae</taxon>
        <taxon>Strophariaceae</taxon>
        <taxon>Hypholoma</taxon>
    </lineage>
</organism>